<dbReference type="RefSeq" id="WP_244803632.1">
    <property type="nucleotide sequence ID" value="NZ_JALIEA010000011.1"/>
</dbReference>
<reference evidence="1" key="1">
    <citation type="submission" date="2022-04" db="EMBL/GenBank/DDBJ databases">
        <title>Corynebacterium kalidii LD5P10.</title>
        <authorList>
            <person name="Sun J.Q."/>
        </authorList>
    </citation>
    <scope>NUCLEOTIDE SEQUENCE</scope>
    <source>
        <strain evidence="1">LD5P10</strain>
    </source>
</reference>
<protein>
    <submittedName>
        <fullName evidence="1">Uncharacterized protein</fullName>
    </submittedName>
</protein>
<dbReference type="AlphaFoldDB" id="A0A9X2B1L9"/>
<dbReference type="Proteomes" id="UP001139207">
    <property type="component" value="Unassembled WGS sequence"/>
</dbReference>
<comment type="caution">
    <text evidence="1">The sequence shown here is derived from an EMBL/GenBank/DDBJ whole genome shotgun (WGS) entry which is preliminary data.</text>
</comment>
<proteinExistence type="predicted"/>
<organism evidence="1 2">
    <name type="scientific">Corynebacterium kalidii</name>
    <dbReference type="NCBI Taxonomy" id="2931982"/>
    <lineage>
        <taxon>Bacteria</taxon>
        <taxon>Bacillati</taxon>
        <taxon>Actinomycetota</taxon>
        <taxon>Actinomycetes</taxon>
        <taxon>Mycobacteriales</taxon>
        <taxon>Corynebacteriaceae</taxon>
        <taxon>Corynebacterium</taxon>
    </lineage>
</organism>
<sequence length="252" mass="26064">MHVPHPRLWGEPVEHPPTVVLDDRVLDRLAAGLRVEEGAAGLTTAIAPAPRAATRVERSYSGVASLLRRPTQCLVGVPEGAAARMRWAAAGCGLLASRLDAAPPGMRLRTPAEDAAGPLQVTPLPGWMVGTDVYGAPVVLHLPPGTTTVVHGATASVVSQTIPPSGRIPGTDVDIVTSRADWEAAWDPQRCRVLVDTGDTGRTDTDGPAATPPDGDTVDITVDVTVDLTGPSAGTVQVGGTTVEFTPLPLRA</sequence>
<name>A0A9X2B1L9_9CORY</name>
<keyword evidence="2" id="KW-1185">Reference proteome</keyword>
<evidence type="ECO:0000313" key="1">
    <source>
        <dbReference type="EMBL" id="MCJ7857895.1"/>
    </source>
</evidence>
<dbReference type="EMBL" id="JALIEA010000011">
    <property type="protein sequence ID" value="MCJ7857895.1"/>
    <property type="molecule type" value="Genomic_DNA"/>
</dbReference>
<accession>A0A9X2B1L9</accession>
<evidence type="ECO:0000313" key="2">
    <source>
        <dbReference type="Proteomes" id="UP001139207"/>
    </source>
</evidence>
<gene>
    <name evidence="1" type="ORF">MUN33_04075</name>
</gene>